<proteinExistence type="predicted"/>
<accession>J3N792</accession>
<protein>
    <submittedName>
        <fullName evidence="2">Uncharacterized protein</fullName>
    </submittedName>
</protein>
<keyword evidence="3" id="KW-1185">Reference proteome</keyword>
<dbReference type="Gramene" id="OB11G16780.1">
    <property type="protein sequence ID" value="OB11G16780.1"/>
    <property type="gene ID" value="OB11G16780"/>
</dbReference>
<name>J3N792_ORYBR</name>
<feature type="compositionally biased region" description="Basic and acidic residues" evidence="1">
    <location>
        <begin position="50"/>
        <end position="61"/>
    </location>
</feature>
<organism evidence="2">
    <name type="scientific">Oryza brachyantha</name>
    <name type="common">malo sina</name>
    <dbReference type="NCBI Taxonomy" id="4533"/>
    <lineage>
        <taxon>Eukaryota</taxon>
        <taxon>Viridiplantae</taxon>
        <taxon>Streptophyta</taxon>
        <taxon>Embryophyta</taxon>
        <taxon>Tracheophyta</taxon>
        <taxon>Spermatophyta</taxon>
        <taxon>Magnoliopsida</taxon>
        <taxon>Liliopsida</taxon>
        <taxon>Poales</taxon>
        <taxon>Poaceae</taxon>
        <taxon>BOP clade</taxon>
        <taxon>Oryzoideae</taxon>
        <taxon>Oryzeae</taxon>
        <taxon>Oryzinae</taxon>
        <taxon>Oryza</taxon>
    </lineage>
</organism>
<dbReference type="EnsemblPlants" id="OB11G16780.1">
    <property type="protein sequence ID" value="OB11G16780.1"/>
    <property type="gene ID" value="OB11G16780"/>
</dbReference>
<dbReference type="Proteomes" id="UP000006038">
    <property type="component" value="Chromosome 11"/>
</dbReference>
<evidence type="ECO:0000313" key="3">
    <source>
        <dbReference type="Proteomes" id="UP000006038"/>
    </source>
</evidence>
<feature type="compositionally biased region" description="Basic and acidic residues" evidence="1">
    <location>
        <begin position="14"/>
        <end position="27"/>
    </location>
</feature>
<evidence type="ECO:0000313" key="2">
    <source>
        <dbReference type="EnsemblPlants" id="OB11G16780.1"/>
    </source>
</evidence>
<reference evidence="2" key="2">
    <citation type="submission" date="2013-04" db="UniProtKB">
        <authorList>
            <consortium name="EnsemblPlants"/>
        </authorList>
    </citation>
    <scope>IDENTIFICATION</scope>
</reference>
<feature type="compositionally biased region" description="Polar residues" evidence="1">
    <location>
        <begin position="1"/>
        <end position="12"/>
    </location>
</feature>
<dbReference type="AlphaFoldDB" id="J3N792"/>
<dbReference type="HOGENOM" id="CLU_2926315_0_0_1"/>
<sequence>MPCGTVSRTQFNHEPIKHPSGQDKKLCLESFSMTQGGPMQKSRLPTADSEPGKNKELPLEN</sequence>
<feature type="region of interest" description="Disordered" evidence="1">
    <location>
        <begin position="1"/>
        <end position="61"/>
    </location>
</feature>
<reference evidence="2" key="1">
    <citation type="journal article" date="2013" name="Nat. Commun.">
        <title>Whole-genome sequencing of Oryza brachyantha reveals mechanisms underlying Oryza genome evolution.</title>
        <authorList>
            <person name="Chen J."/>
            <person name="Huang Q."/>
            <person name="Gao D."/>
            <person name="Wang J."/>
            <person name="Lang Y."/>
            <person name="Liu T."/>
            <person name="Li B."/>
            <person name="Bai Z."/>
            <person name="Luis Goicoechea J."/>
            <person name="Liang C."/>
            <person name="Chen C."/>
            <person name="Zhang W."/>
            <person name="Sun S."/>
            <person name="Liao Y."/>
            <person name="Zhang X."/>
            <person name="Yang L."/>
            <person name="Song C."/>
            <person name="Wang M."/>
            <person name="Shi J."/>
            <person name="Liu G."/>
            <person name="Liu J."/>
            <person name="Zhou H."/>
            <person name="Zhou W."/>
            <person name="Yu Q."/>
            <person name="An N."/>
            <person name="Chen Y."/>
            <person name="Cai Q."/>
            <person name="Wang B."/>
            <person name="Liu B."/>
            <person name="Min J."/>
            <person name="Huang Y."/>
            <person name="Wu H."/>
            <person name="Li Z."/>
            <person name="Zhang Y."/>
            <person name="Yin Y."/>
            <person name="Song W."/>
            <person name="Jiang J."/>
            <person name="Jackson S.A."/>
            <person name="Wing R.A."/>
            <person name="Wang J."/>
            <person name="Chen M."/>
        </authorList>
    </citation>
    <scope>NUCLEOTIDE SEQUENCE [LARGE SCALE GENOMIC DNA]</scope>
    <source>
        <strain evidence="2">cv. IRGC 101232</strain>
    </source>
</reference>
<evidence type="ECO:0000256" key="1">
    <source>
        <dbReference type="SAM" id="MobiDB-lite"/>
    </source>
</evidence>